<accession>A0A8J8Q655</accession>
<comment type="caution">
    <text evidence="2">The sequence shown here is derived from an EMBL/GenBank/DDBJ whole genome shotgun (WGS) entry which is preliminary data.</text>
</comment>
<dbReference type="AlphaFoldDB" id="A0A8J8Q655"/>
<keyword evidence="3" id="KW-1185">Reference proteome</keyword>
<dbReference type="RefSeq" id="WP_148856670.1">
    <property type="nucleotide sequence ID" value="NZ_PHNJ01000002.1"/>
</dbReference>
<evidence type="ECO:0000256" key="1">
    <source>
        <dbReference type="SAM" id="MobiDB-lite"/>
    </source>
</evidence>
<name>A0A8J8Q655_9EURY</name>
<sequence length="84" mass="9162">MTVPATEKGDGEATEAIELPATETVQRALHEASGHLYDELATADQNDATEDEQLPADVFDALEEFYVATAEESVTSVRISYEQE</sequence>
<evidence type="ECO:0000313" key="2">
    <source>
        <dbReference type="EMBL" id="TYL39537.1"/>
    </source>
</evidence>
<dbReference type="Proteomes" id="UP000766904">
    <property type="component" value="Unassembled WGS sequence"/>
</dbReference>
<feature type="region of interest" description="Disordered" evidence="1">
    <location>
        <begin position="1"/>
        <end position="21"/>
    </location>
</feature>
<reference evidence="2" key="1">
    <citation type="submission" date="2017-11" db="EMBL/GenBank/DDBJ databases">
        <authorList>
            <person name="Kajale S.C."/>
            <person name="Sharma A."/>
        </authorList>
    </citation>
    <scope>NUCLEOTIDE SEQUENCE</scope>
    <source>
        <strain evidence="2">LS1_42</strain>
    </source>
</reference>
<proteinExistence type="predicted"/>
<organism evidence="2 3">
    <name type="scientific">Natronococcus pandeyae</name>
    <dbReference type="NCBI Taxonomy" id="2055836"/>
    <lineage>
        <taxon>Archaea</taxon>
        <taxon>Methanobacteriati</taxon>
        <taxon>Methanobacteriota</taxon>
        <taxon>Stenosarchaea group</taxon>
        <taxon>Halobacteria</taxon>
        <taxon>Halobacteriales</taxon>
        <taxon>Natrialbaceae</taxon>
        <taxon>Natronococcus</taxon>
    </lineage>
</organism>
<dbReference type="OrthoDB" id="161952at2157"/>
<gene>
    <name evidence="2" type="ORF">CV102_04375</name>
</gene>
<protein>
    <submittedName>
        <fullName evidence="2">Uncharacterized protein</fullName>
    </submittedName>
</protein>
<dbReference type="EMBL" id="PHNJ01000002">
    <property type="protein sequence ID" value="TYL39537.1"/>
    <property type="molecule type" value="Genomic_DNA"/>
</dbReference>
<evidence type="ECO:0000313" key="3">
    <source>
        <dbReference type="Proteomes" id="UP000766904"/>
    </source>
</evidence>